<dbReference type="EMBL" id="JAZGQK010000030">
    <property type="protein sequence ID" value="MEE6262657.1"/>
    <property type="molecule type" value="Genomic_DNA"/>
</dbReference>
<proteinExistence type="predicted"/>
<comment type="caution">
    <text evidence="2">The sequence shown here is derived from an EMBL/GenBank/DDBJ whole genome shotgun (WGS) entry which is preliminary data.</text>
</comment>
<name>A0ABU7S1Q4_9ACTN</name>
<sequence>MPELRRLDARYASALLDFERQNRGYFARSVPDRGDDYFTGFAARHAALLAEQAAGGCHFHVLVDDDGSVLARFNLVDVVDGSAELGYRVAERASGRGVAKDGVRRVCELARDAYGLHRLFASVTLDNPASLAVLRHTGFTPLDEVVLDGRAGLRHVRELTAGEVPVGPAC</sequence>
<dbReference type="PANTHER" id="PTHR43792">
    <property type="entry name" value="GNAT FAMILY, PUTATIVE (AFU_ORTHOLOGUE AFUA_3G00765)-RELATED-RELATED"/>
    <property type="match status" value="1"/>
</dbReference>
<evidence type="ECO:0000313" key="2">
    <source>
        <dbReference type="EMBL" id="MEE6262657.1"/>
    </source>
</evidence>
<feature type="domain" description="N-acetyltransferase" evidence="1">
    <location>
        <begin position="2"/>
        <end position="160"/>
    </location>
</feature>
<evidence type="ECO:0000259" key="1">
    <source>
        <dbReference type="PROSITE" id="PS51186"/>
    </source>
</evidence>
<dbReference type="InterPro" id="IPR016181">
    <property type="entry name" value="Acyl_CoA_acyltransferase"/>
</dbReference>
<keyword evidence="3" id="KW-1185">Reference proteome</keyword>
<dbReference type="SUPFAM" id="SSF55729">
    <property type="entry name" value="Acyl-CoA N-acyltransferases (Nat)"/>
    <property type="match status" value="1"/>
</dbReference>
<protein>
    <submittedName>
        <fullName evidence="2">GNAT family N-acetyltransferase</fullName>
    </submittedName>
</protein>
<dbReference type="InterPro" id="IPR000182">
    <property type="entry name" value="GNAT_dom"/>
</dbReference>
<dbReference type="InterPro" id="IPR051531">
    <property type="entry name" value="N-acetyltransferase"/>
</dbReference>
<dbReference type="Gene3D" id="3.40.630.30">
    <property type="match status" value="1"/>
</dbReference>
<reference evidence="2 3" key="1">
    <citation type="submission" date="2024-01" db="EMBL/GenBank/DDBJ databases">
        <title>Genome insights into Plantactinospora sonchi sp. nov.</title>
        <authorList>
            <person name="Wang L."/>
        </authorList>
    </citation>
    <scope>NUCLEOTIDE SEQUENCE [LARGE SCALE GENOMIC DNA]</scope>
    <source>
        <strain evidence="2 3">NEAU-QY2</strain>
    </source>
</reference>
<dbReference type="RefSeq" id="WP_331217588.1">
    <property type="nucleotide sequence ID" value="NZ_JAZGQK010000030.1"/>
</dbReference>
<organism evidence="2 3">
    <name type="scientific">Plantactinospora sonchi</name>
    <dbReference type="NCBI Taxonomy" id="1544735"/>
    <lineage>
        <taxon>Bacteria</taxon>
        <taxon>Bacillati</taxon>
        <taxon>Actinomycetota</taxon>
        <taxon>Actinomycetes</taxon>
        <taxon>Micromonosporales</taxon>
        <taxon>Micromonosporaceae</taxon>
        <taxon>Plantactinospora</taxon>
    </lineage>
</organism>
<accession>A0ABU7S1Q4</accession>
<evidence type="ECO:0000313" key="3">
    <source>
        <dbReference type="Proteomes" id="UP001332243"/>
    </source>
</evidence>
<dbReference type="PROSITE" id="PS51186">
    <property type="entry name" value="GNAT"/>
    <property type="match status" value="1"/>
</dbReference>
<dbReference type="Proteomes" id="UP001332243">
    <property type="component" value="Unassembled WGS sequence"/>
</dbReference>
<dbReference type="Pfam" id="PF13302">
    <property type="entry name" value="Acetyltransf_3"/>
    <property type="match status" value="1"/>
</dbReference>
<gene>
    <name evidence="2" type="ORF">V1633_29680</name>
</gene>